<evidence type="ECO:0000259" key="7">
    <source>
        <dbReference type="PROSITE" id="PS50262"/>
    </source>
</evidence>
<keyword evidence="9" id="KW-1185">Reference proteome</keyword>
<reference evidence="8 9" key="1">
    <citation type="journal article" date="2015" name="Genome Biol.">
        <title>Comparative genomics of Steinernema reveals deeply conserved gene regulatory networks.</title>
        <authorList>
            <person name="Dillman A.R."/>
            <person name="Macchietto M."/>
            <person name="Porter C.F."/>
            <person name="Rogers A."/>
            <person name="Williams B."/>
            <person name="Antoshechkin I."/>
            <person name="Lee M.M."/>
            <person name="Goodwin Z."/>
            <person name="Lu X."/>
            <person name="Lewis E.E."/>
            <person name="Goodrich-Blair H."/>
            <person name="Stock S.P."/>
            <person name="Adams B.J."/>
            <person name="Sternberg P.W."/>
            <person name="Mortazavi A."/>
        </authorList>
    </citation>
    <scope>NUCLEOTIDE SEQUENCE [LARGE SCALE GENOMIC DNA]</scope>
    <source>
        <strain evidence="8 9">ALL</strain>
    </source>
</reference>
<evidence type="ECO:0000256" key="3">
    <source>
        <dbReference type="ARBA" id="ARBA00022989"/>
    </source>
</evidence>
<organism evidence="8 9">
    <name type="scientific">Steinernema carpocapsae</name>
    <name type="common">Entomopathogenic nematode</name>
    <dbReference type="NCBI Taxonomy" id="34508"/>
    <lineage>
        <taxon>Eukaryota</taxon>
        <taxon>Metazoa</taxon>
        <taxon>Ecdysozoa</taxon>
        <taxon>Nematoda</taxon>
        <taxon>Chromadorea</taxon>
        <taxon>Rhabditida</taxon>
        <taxon>Tylenchina</taxon>
        <taxon>Panagrolaimomorpha</taxon>
        <taxon>Strongyloidoidea</taxon>
        <taxon>Steinernematidae</taxon>
        <taxon>Steinernema</taxon>
    </lineage>
</organism>
<evidence type="ECO:0000256" key="6">
    <source>
        <dbReference type="SAM" id="Phobius"/>
    </source>
</evidence>
<evidence type="ECO:0000313" key="8">
    <source>
        <dbReference type="EMBL" id="TKR78100.1"/>
    </source>
</evidence>
<reference evidence="8 9" key="2">
    <citation type="journal article" date="2019" name="G3 (Bethesda)">
        <title>Hybrid Assembly of the Genome of the Entomopathogenic Nematode Steinernema carpocapsae Identifies the X-Chromosome.</title>
        <authorList>
            <person name="Serra L."/>
            <person name="Macchietto M."/>
            <person name="Macias-Munoz A."/>
            <person name="McGill C.J."/>
            <person name="Rodriguez I.M."/>
            <person name="Rodriguez B."/>
            <person name="Murad R."/>
            <person name="Mortazavi A."/>
        </authorList>
    </citation>
    <scope>NUCLEOTIDE SEQUENCE [LARGE SCALE GENOMIC DNA]</scope>
    <source>
        <strain evidence="8 9">ALL</strain>
    </source>
</reference>
<evidence type="ECO:0000256" key="4">
    <source>
        <dbReference type="ARBA" id="ARBA00023136"/>
    </source>
</evidence>
<dbReference type="PANTHER" id="PTHR46895">
    <property type="entry name" value="PROTEIN CBG20548-RELATED"/>
    <property type="match status" value="1"/>
</dbReference>
<feature type="transmembrane region" description="Helical" evidence="6">
    <location>
        <begin position="180"/>
        <end position="200"/>
    </location>
</feature>
<keyword evidence="4 6" id="KW-0472">Membrane</keyword>
<dbReference type="OrthoDB" id="10011262at2759"/>
<feature type="transmembrane region" description="Helical" evidence="6">
    <location>
        <begin position="95"/>
        <end position="118"/>
    </location>
</feature>
<dbReference type="SUPFAM" id="SSF81321">
    <property type="entry name" value="Family A G protein-coupled receptor-like"/>
    <property type="match status" value="1"/>
</dbReference>
<name>A0A4U5N6R5_STECR</name>
<comment type="subcellular location">
    <subcellularLocation>
        <location evidence="1">Membrane</location>
    </subcellularLocation>
</comment>
<feature type="domain" description="G-protein coupled receptors family 1 profile" evidence="7">
    <location>
        <begin position="36"/>
        <end position="266"/>
    </location>
</feature>
<dbReference type="Pfam" id="PF00001">
    <property type="entry name" value="7tm_1"/>
    <property type="match status" value="1"/>
</dbReference>
<dbReference type="GO" id="GO:0016020">
    <property type="term" value="C:membrane"/>
    <property type="evidence" value="ECO:0007669"/>
    <property type="project" value="UniProtKB-SubCell"/>
</dbReference>
<evidence type="ECO:0000256" key="2">
    <source>
        <dbReference type="ARBA" id="ARBA00022692"/>
    </source>
</evidence>
<feature type="compositionally biased region" description="Polar residues" evidence="5">
    <location>
        <begin position="378"/>
        <end position="395"/>
    </location>
</feature>
<sequence>MNSTGQSATASSERLGVVTFLMVYVFPVQLIVGLIGNIFNLIVLLSKSVSVMFPIELTAPSPCTFCHNAPCLETVRQGQFLMCLRFREMRTKTNILLAMMALADMLFLIFMVPHSLMFNTYFTKQQAFRRFFLYGNHHITGLVNLCGFTSAWIIVVVSIERVMAVTWPLKARHFWTSRTLISIIIFIWICAFAVSFHSHITHEIALITFNRTINNEDGTSTVISKSSRAARVRPGMEEFWKIATLLDVVLLVIIPVILVITANLLLPAQGDHHRFHDRLHLHDLPDSVRCNLHLGARVASRRKYIPLQDAGDPNEQLCRYWQNRELLPVLHLVFPFQAKLMQNHGQQDAVPLSISRQNIPSSEKLQKRQQSGDDYDNSQKSFQHGPPAQSTHGTRAYQPQSLLLEFFF</sequence>
<feature type="region of interest" description="Disordered" evidence="5">
    <location>
        <begin position="356"/>
        <end position="395"/>
    </location>
</feature>
<feature type="transmembrane region" description="Helical" evidence="6">
    <location>
        <begin position="138"/>
        <end position="159"/>
    </location>
</feature>
<dbReference type="CDD" id="cd14978">
    <property type="entry name" value="7tmA_FMRFamide_R-like"/>
    <property type="match status" value="1"/>
</dbReference>
<gene>
    <name evidence="8" type="ORF">L596_018961</name>
</gene>
<keyword evidence="3 6" id="KW-1133">Transmembrane helix</keyword>
<dbReference type="PRINTS" id="PR00237">
    <property type="entry name" value="GPCRRHODOPSN"/>
</dbReference>
<feature type="transmembrane region" description="Helical" evidence="6">
    <location>
        <begin position="242"/>
        <end position="266"/>
    </location>
</feature>
<proteinExistence type="predicted"/>
<dbReference type="Proteomes" id="UP000298663">
    <property type="component" value="Unassembled WGS sequence"/>
</dbReference>
<dbReference type="PROSITE" id="PS50262">
    <property type="entry name" value="G_PROTEIN_RECEP_F1_2"/>
    <property type="match status" value="1"/>
</dbReference>
<dbReference type="AlphaFoldDB" id="A0A4U5N6R5"/>
<dbReference type="STRING" id="34508.A0A4U5N6R5"/>
<evidence type="ECO:0000256" key="1">
    <source>
        <dbReference type="ARBA" id="ARBA00004370"/>
    </source>
</evidence>
<feature type="transmembrane region" description="Helical" evidence="6">
    <location>
        <begin position="20"/>
        <end position="45"/>
    </location>
</feature>
<dbReference type="GO" id="GO:0004930">
    <property type="term" value="F:G protein-coupled receptor activity"/>
    <property type="evidence" value="ECO:0007669"/>
    <property type="project" value="InterPro"/>
</dbReference>
<evidence type="ECO:0000256" key="5">
    <source>
        <dbReference type="SAM" id="MobiDB-lite"/>
    </source>
</evidence>
<dbReference type="Gene3D" id="1.20.1070.10">
    <property type="entry name" value="Rhodopsin 7-helix transmembrane proteins"/>
    <property type="match status" value="1"/>
</dbReference>
<protein>
    <recommendedName>
        <fullName evidence="7">G-protein coupled receptors family 1 profile domain-containing protein</fullName>
    </recommendedName>
</protein>
<keyword evidence="2 6" id="KW-0812">Transmembrane</keyword>
<comment type="caution">
    <text evidence="8">The sequence shown here is derived from an EMBL/GenBank/DDBJ whole genome shotgun (WGS) entry which is preliminary data.</text>
</comment>
<dbReference type="InterPro" id="IPR000276">
    <property type="entry name" value="GPCR_Rhodpsn"/>
</dbReference>
<accession>A0A4U5N6R5</accession>
<dbReference type="EMBL" id="AZBU02000005">
    <property type="protein sequence ID" value="TKR78100.1"/>
    <property type="molecule type" value="Genomic_DNA"/>
</dbReference>
<dbReference type="InterPro" id="IPR017452">
    <property type="entry name" value="GPCR_Rhodpsn_7TM"/>
</dbReference>
<evidence type="ECO:0000313" key="9">
    <source>
        <dbReference type="Proteomes" id="UP000298663"/>
    </source>
</evidence>